<dbReference type="Proteomes" id="UP000263014">
    <property type="component" value="Unassembled WGS sequence"/>
</dbReference>
<proteinExistence type="predicted"/>
<protein>
    <submittedName>
        <fullName evidence="1">Uncharacterized protein</fullName>
    </submittedName>
</protein>
<accession>A0A374PDS5</accession>
<name>A0A374PDS5_9FIRM</name>
<organism evidence="1 2">
    <name type="scientific">Hungatella hathewayi</name>
    <dbReference type="NCBI Taxonomy" id="154046"/>
    <lineage>
        <taxon>Bacteria</taxon>
        <taxon>Bacillati</taxon>
        <taxon>Bacillota</taxon>
        <taxon>Clostridia</taxon>
        <taxon>Lachnospirales</taxon>
        <taxon>Lachnospiraceae</taxon>
        <taxon>Hungatella</taxon>
    </lineage>
</organism>
<evidence type="ECO:0000313" key="1">
    <source>
        <dbReference type="EMBL" id="RGJ08203.1"/>
    </source>
</evidence>
<reference evidence="1 2" key="1">
    <citation type="submission" date="2018-08" db="EMBL/GenBank/DDBJ databases">
        <title>A genome reference for cultivated species of the human gut microbiota.</title>
        <authorList>
            <person name="Zou Y."/>
            <person name="Xue W."/>
            <person name="Luo G."/>
        </authorList>
    </citation>
    <scope>NUCLEOTIDE SEQUENCE [LARGE SCALE GENOMIC DNA]</scope>
    <source>
        <strain evidence="1 2">TM09-12</strain>
    </source>
</reference>
<dbReference type="AlphaFoldDB" id="A0A374PDS5"/>
<dbReference type="EMBL" id="QSON01000001">
    <property type="protein sequence ID" value="RGJ08203.1"/>
    <property type="molecule type" value="Genomic_DNA"/>
</dbReference>
<evidence type="ECO:0000313" key="2">
    <source>
        <dbReference type="Proteomes" id="UP000263014"/>
    </source>
</evidence>
<comment type="caution">
    <text evidence="1">The sequence shown here is derived from an EMBL/GenBank/DDBJ whole genome shotgun (WGS) entry which is preliminary data.</text>
</comment>
<sequence length="81" mass="9571">MWCYNQNTIQVVFFGVISYKTGGNFKILPFFRDQMRGIFVVHIDFQEDKTGIFYDIYTFSYVYPGNKSGKFFIKSGKVRIL</sequence>
<gene>
    <name evidence="1" type="ORF">DXD79_02015</name>
</gene>